<proteinExistence type="inferred from homology"/>
<keyword evidence="6" id="KW-1185">Reference proteome</keyword>
<gene>
    <name evidence="5" type="ORF">VSDG_06193</name>
</gene>
<evidence type="ECO:0000256" key="1">
    <source>
        <dbReference type="ARBA" id="ARBA00010515"/>
    </source>
</evidence>
<dbReference type="EMBL" id="LJZO01000027">
    <property type="protein sequence ID" value="ROV94642.1"/>
    <property type="molecule type" value="Genomic_DNA"/>
</dbReference>
<keyword evidence="2" id="KW-0378">Hydrolase</keyword>
<dbReference type="Pfam" id="PF07859">
    <property type="entry name" value="Abhydrolase_3"/>
    <property type="match status" value="1"/>
</dbReference>
<dbReference type="Gene3D" id="3.40.50.1820">
    <property type="entry name" value="alpha/beta hydrolase"/>
    <property type="match status" value="1"/>
</dbReference>
<dbReference type="Proteomes" id="UP000284375">
    <property type="component" value="Unassembled WGS sequence"/>
</dbReference>
<dbReference type="InterPro" id="IPR013094">
    <property type="entry name" value="AB_hydrolase_3"/>
</dbReference>
<dbReference type="InterPro" id="IPR033140">
    <property type="entry name" value="Lipase_GDXG_put_SER_AS"/>
</dbReference>
<evidence type="ECO:0000256" key="3">
    <source>
        <dbReference type="PROSITE-ProRule" id="PRU10038"/>
    </source>
</evidence>
<evidence type="ECO:0000313" key="6">
    <source>
        <dbReference type="Proteomes" id="UP000284375"/>
    </source>
</evidence>
<sequence length="408" mass="45601">MILGPVSYLDCIVFCLFLAPQLILDAGLFETTVVVLEALPFLLYKLPVGFIYEHYFLKAEDKPAFVRQASPFEDLVVRCVRYAFANIPPKVARVFFSRRVALPWLRWRMLRHGYLRSPVHWREYRDNKVKGVWAVSDPAKKPDIVALYAHGGGFSMGSTYFYLEFLLSWLSLLKGSGYKNPAIFSIDYTLVPDSSFPTQLDEMVAGYECVLDMAGDPSIVCVAGDSAGGTLVLSLLLHLAHPQLARKGRVLPGASRRLDKPGMAVLISPWTNLQSPLHQYNRSDFLDAPTLHRYAAQYAGSVEMVADPLASPGDCHDLGWWKEAAPSKGFSVVYGKEEVFKPEIERLVQKLKKAGTLVSSYGEDAGVHAWPVASMFVSDTDEKRLKGLNRIVSEMKSRIPSSMMRSEL</sequence>
<dbReference type="PROSITE" id="PS01174">
    <property type="entry name" value="LIPASE_GDXG_SER"/>
    <property type="match status" value="1"/>
</dbReference>
<dbReference type="STRING" id="252740.A0A423VUD8"/>
<dbReference type="PANTHER" id="PTHR48081">
    <property type="entry name" value="AB HYDROLASE SUPERFAMILY PROTEIN C4A8.06C"/>
    <property type="match status" value="1"/>
</dbReference>
<reference evidence="5 6" key="1">
    <citation type="submission" date="2015-09" db="EMBL/GenBank/DDBJ databases">
        <title>Host preference determinants of Valsa canker pathogens revealed by comparative genomics.</title>
        <authorList>
            <person name="Yin Z."/>
            <person name="Huang L."/>
        </authorList>
    </citation>
    <scope>NUCLEOTIDE SEQUENCE [LARGE SCALE GENOMIC DNA]</scope>
    <source>
        <strain evidence="5 6">YSFL</strain>
    </source>
</reference>
<dbReference type="OrthoDB" id="408631at2759"/>
<accession>A0A423VUD8</accession>
<evidence type="ECO:0000313" key="5">
    <source>
        <dbReference type="EMBL" id="ROV94642.1"/>
    </source>
</evidence>
<dbReference type="GO" id="GO:0016787">
    <property type="term" value="F:hydrolase activity"/>
    <property type="evidence" value="ECO:0007669"/>
    <property type="project" value="UniProtKB-KW"/>
</dbReference>
<dbReference type="PANTHER" id="PTHR48081:SF2">
    <property type="entry name" value="ALPHA_BETA-HYDROLASE"/>
    <property type="match status" value="1"/>
</dbReference>
<feature type="active site" evidence="3">
    <location>
        <position position="226"/>
    </location>
</feature>
<organism evidence="5 6">
    <name type="scientific">Cytospora chrysosperma</name>
    <name type="common">Cytospora canker fungus</name>
    <name type="synonym">Sphaeria chrysosperma</name>
    <dbReference type="NCBI Taxonomy" id="252740"/>
    <lineage>
        <taxon>Eukaryota</taxon>
        <taxon>Fungi</taxon>
        <taxon>Dikarya</taxon>
        <taxon>Ascomycota</taxon>
        <taxon>Pezizomycotina</taxon>
        <taxon>Sordariomycetes</taxon>
        <taxon>Sordariomycetidae</taxon>
        <taxon>Diaporthales</taxon>
        <taxon>Cytosporaceae</taxon>
        <taxon>Cytospora</taxon>
    </lineage>
</organism>
<comment type="caution">
    <text evidence="5">The sequence shown here is derived from an EMBL/GenBank/DDBJ whole genome shotgun (WGS) entry which is preliminary data.</text>
</comment>
<comment type="similarity">
    <text evidence="1">Belongs to the 'GDXG' lipolytic enzyme family.</text>
</comment>
<name>A0A423VUD8_CYTCH</name>
<evidence type="ECO:0000256" key="2">
    <source>
        <dbReference type="ARBA" id="ARBA00022801"/>
    </source>
</evidence>
<feature type="domain" description="Alpha/beta hydrolase fold-3" evidence="4">
    <location>
        <begin position="147"/>
        <end position="370"/>
    </location>
</feature>
<dbReference type="InterPro" id="IPR029058">
    <property type="entry name" value="AB_hydrolase_fold"/>
</dbReference>
<evidence type="ECO:0000259" key="4">
    <source>
        <dbReference type="Pfam" id="PF07859"/>
    </source>
</evidence>
<dbReference type="AlphaFoldDB" id="A0A423VUD8"/>
<dbReference type="InterPro" id="IPR050300">
    <property type="entry name" value="GDXG_lipolytic_enzyme"/>
</dbReference>
<protein>
    <recommendedName>
        <fullName evidence="4">Alpha/beta hydrolase fold-3 domain-containing protein</fullName>
    </recommendedName>
</protein>
<dbReference type="SUPFAM" id="SSF53474">
    <property type="entry name" value="alpha/beta-Hydrolases"/>
    <property type="match status" value="1"/>
</dbReference>